<evidence type="ECO:0000256" key="6">
    <source>
        <dbReference type="SAM" id="Phobius"/>
    </source>
</evidence>
<proteinExistence type="predicted"/>
<feature type="transmembrane region" description="Helical" evidence="6">
    <location>
        <begin position="306"/>
        <end position="330"/>
    </location>
</feature>
<comment type="subcellular location">
    <subcellularLocation>
        <location evidence="1">Cell membrane</location>
        <topology evidence="1">Multi-pass membrane protein</topology>
    </subcellularLocation>
</comment>
<feature type="transmembrane region" description="Helical" evidence="6">
    <location>
        <begin position="690"/>
        <end position="709"/>
    </location>
</feature>
<organism evidence="8 9">
    <name type="scientific">Butyrivibrio hungatei</name>
    <dbReference type="NCBI Taxonomy" id="185008"/>
    <lineage>
        <taxon>Bacteria</taxon>
        <taxon>Bacillati</taxon>
        <taxon>Bacillota</taxon>
        <taxon>Clostridia</taxon>
        <taxon>Lachnospirales</taxon>
        <taxon>Lachnospiraceae</taxon>
        <taxon>Butyrivibrio</taxon>
    </lineage>
</organism>
<keyword evidence="2" id="KW-1003">Cell membrane</keyword>
<accession>A0A1G5FAC6</accession>
<dbReference type="Proteomes" id="UP000183047">
    <property type="component" value="Unassembled WGS sequence"/>
</dbReference>
<dbReference type="PANTHER" id="PTHR30287:SF1">
    <property type="entry name" value="INNER MEMBRANE PROTEIN"/>
    <property type="match status" value="1"/>
</dbReference>
<feature type="transmembrane region" description="Helical" evidence="6">
    <location>
        <begin position="258"/>
        <end position="278"/>
    </location>
</feature>
<sequence>MRKLIKKMFRDLWQLKSQFVSIFLMCMLGMLIYSGIEGVWNGMQIQKDNYFSETNVADIWVNALKINTDEADDIKEIDGIATIQLSAVMDAYLDKETEENIRLIANDTNEISIPMIQEGSDYNCKSSGIWLDYDYANAKNLKAGDRIKIFYDDIETELTVQGLVYGVDFISYTGTTTAMIPNHERYTYGFVSFDTLKKLNDNVEYNQLKIKLADEADSSAIKGKIKTILRQKYFSCITREENTNISSYVNKIGQIRKMSIMFSVIFFLLSLLTIRTTMKRVVQKQRTQIGIMKALGFYSIQIKVHYALYGLVVSITGTIIGYLIAPYTITPALLDLQKDFYSLPNWNGENSIFSIYLIVLMVLICSATAWLSSSKIVREMPADSLRNEVLESSKKTFFEKIPAFWDSLSFEWRWVIRDAGKKKIRTIIGIIGVLGSMVLLMSSFGVQDTVTEINNRIYGREYSYYEKLKLNNASDETISSINEKLSDDCQWIYEGMVESQSSEKIVTENFFVIDRGYYWTLFDTENKIIDLPTDGIVVSKKVATDLSVAENSYISILYNGDNICMKVDQIVDINSPQGIFVSKESWINAGNTFCPNTLLAGDNLNLEDVKEMDAITETVSLESQYDDAGSIMLSVKGVILMLLAAAVLLSVVILYNLGLLNYTEKYREYATLRVLGAYNKEIKDLIFKNSILTIVIGWLIGTVAGWMFLTVYVRTVSTSSIVYSPYLKISSYVLSTIIALGCSFVVNVIVSKKAVHIDMVESLKSVE</sequence>
<keyword evidence="3 6" id="KW-0812">Transmembrane</keyword>
<protein>
    <submittedName>
        <fullName evidence="8">Putative ABC transport system permease protein</fullName>
    </submittedName>
</protein>
<evidence type="ECO:0000313" key="8">
    <source>
        <dbReference type="EMBL" id="SCY36215.1"/>
    </source>
</evidence>
<dbReference type="InterPro" id="IPR003838">
    <property type="entry name" value="ABC3_permease_C"/>
</dbReference>
<keyword evidence="4 6" id="KW-1133">Transmembrane helix</keyword>
<name>A0A1G5FAC6_9FIRM</name>
<dbReference type="AlphaFoldDB" id="A0A1G5FAC6"/>
<dbReference type="PANTHER" id="PTHR30287">
    <property type="entry name" value="MEMBRANE COMPONENT OF PREDICTED ABC SUPERFAMILY METABOLITE UPTAKE TRANSPORTER"/>
    <property type="match status" value="1"/>
</dbReference>
<dbReference type="GO" id="GO:0005886">
    <property type="term" value="C:plasma membrane"/>
    <property type="evidence" value="ECO:0007669"/>
    <property type="project" value="UniProtKB-SubCell"/>
</dbReference>
<evidence type="ECO:0000259" key="7">
    <source>
        <dbReference type="Pfam" id="PF02687"/>
    </source>
</evidence>
<evidence type="ECO:0000256" key="2">
    <source>
        <dbReference type="ARBA" id="ARBA00022475"/>
    </source>
</evidence>
<dbReference type="EMBL" id="FMUR01000014">
    <property type="protein sequence ID" value="SCY36215.1"/>
    <property type="molecule type" value="Genomic_DNA"/>
</dbReference>
<keyword evidence="9" id="KW-1185">Reference proteome</keyword>
<feature type="domain" description="ABC3 transporter permease C-terminal" evidence="7">
    <location>
        <begin position="260"/>
        <end position="378"/>
    </location>
</feature>
<dbReference type="OrthoDB" id="5137249at2"/>
<feature type="transmembrane region" description="Helical" evidence="6">
    <location>
        <begin position="350"/>
        <end position="371"/>
    </location>
</feature>
<feature type="transmembrane region" description="Helical" evidence="6">
    <location>
        <begin position="729"/>
        <end position="750"/>
    </location>
</feature>
<evidence type="ECO:0000256" key="4">
    <source>
        <dbReference type="ARBA" id="ARBA00022989"/>
    </source>
</evidence>
<evidence type="ECO:0000256" key="1">
    <source>
        <dbReference type="ARBA" id="ARBA00004651"/>
    </source>
</evidence>
<keyword evidence="5 6" id="KW-0472">Membrane</keyword>
<evidence type="ECO:0000256" key="5">
    <source>
        <dbReference type="ARBA" id="ARBA00023136"/>
    </source>
</evidence>
<dbReference type="Pfam" id="PF02687">
    <property type="entry name" value="FtsX"/>
    <property type="match status" value="2"/>
</dbReference>
<feature type="domain" description="ABC3 transporter permease C-terminal" evidence="7">
    <location>
        <begin position="641"/>
        <end position="758"/>
    </location>
</feature>
<evidence type="ECO:0000256" key="3">
    <source>
        <dbReference type="ARBA" id="ARBA00022692"/>
    </source>
</evidence>
<evidence type="ECO:0000313" key="9">
    <source>
        <dbReference type="Proteomes" id="UP000183047"/>
    </source>
</evidence>
<feature type="transmembrane region" description="Helical" evidence="6">
    <location>
        <begin position="427"/>
        <end position="446"/>
    </location>
</feature>
<reference evidence="9" key="1">
    <citation type="submission" date="2016-10" db="EMBL/GenBank/DDBJ databases">
        <authorList>
            <person name="Varghese N."/>
            <person name="Submissions S."/>
        </authorList>
    </citation>
    <scope>NUCLEOTIDE SEQUENCE [LARGE SCALE GENOMIC DNA]</scope>
    <source>
        <strain evidence="9">XBD2006</strain>
    </source>
</reference>
<gene>
    <name evidence="8" type="ORF">SAMN02910451_02322</name>
</gene>
<dbReference type="InterPro" id="IPR038766">
    <property type="entry name" value="Membrane_comp_ABC_pdt"/>
</dbReference>
<feature type="transmembrane region" description="Helical" evidence="6">
    <location>
        <begin position="20"/>
        <end position="40"/>
    </location>
</feature>
<feature type="transmembrane region" description="Helical" evidence="6">
    <location>
        <begin position="638"/>
        <end position="657"/>
    </location>
</feature>
<dbReference type="RefSeq" id="WP_074462799.1">
    <property type="nucleotide sequence ID" value="NZ_FMUR01000014.1"/>
</dbReference>